<dbReference type="AlphaFoldDB" id="W2TIF7"/>
<feature type="domain" description="F-box" evidence="2">
    <location>
        <begin position="39"/>
        <end position="91"/>
    </location>
</feature>
<dbReference type="EMBL" id="KI658687">
    <property type="protein sequence ID" value="ETN81603.1"/>
    <property type="molecule type" value="Genomic_DNA"/>
</dbReference>
<gene>
    <name evidence="3" type="ORF">NECAME_08401</name>
</gene>
<dbReference type="SMART" id="SM00256">
    <property type="entry name" value="FBOX"/>
    <property type="match status" value="1"/>
</dbReference>
<feature type="chain" id="PRO_5004826135" evidence="1">
    <location>
        <begin position="20"/>
        <end position="485"/>
    </location>
</feature>
<dbReference type="SUPFAM" id="SSF81383">
    <property type="entry name" value="F-box domain"/>
    <property type="match status" value="1"/>
</dbReference>
<dbReference type="Pfam" id="PF12937">
    <property type="entry name" value="F-box-like"/>
    <property type="match status" value="1"/>
</dbReference>
<protein>
    <submittedName>
        <fullName evidence="3">F-box domain protein</fullName>
    </submittedName>
</protein>
<sequence length="485" mass="55685">MRSFFDITTSLTFLWRSSCLFHLQGVELEAEAEIVAEAEPHFEFLPTELLCRIFNYLELKERGIAERVCSRWHSVLTSRDCPLADVVVVNLFEPSVWVDTIAKNRYTTVKGTFVKDFDGLRNVFHHISTAHTAKLWFHTEVFARKCIDMVAEFLDVKCVDVYPYANVHILPYLQKKLPHLSALNMRPHSNQFHACGLQLPSFPDFSKLTTLILDNYGVEADFDLPKTVTSLDYSKREQTHYRALLPKLLHLRNLEYFTLSHADMSLPDDFNAFVRTVSSVHLPKLTILTLRMCKICALTLHEDEASFVEDIVLFRTLLMSGTFKVLRECKFVECDALTSGVLQHLSESAPTIRKIGVLSCTKPKDTDVIMFIASISARTTPHLQITWRRDRRIGSLAACYLALVHEHRELIKGKKARFFAKTFSESEEGEEIVIWERETGKSIQIRDYNDHQKYRTLGFIIGVEPVQEDAPTAVMNELMSKLECS</sequence>
<reference evidence="4" key="1">
    <citation type="journal article" date="2014" name="Nat. Genet.">
        <title>Genome of the human hookworm Necator americanus.</title>
        <authorList>
            <person name="Tang Y.T."/>
            <person name="Gao X."/>
            <person name="Rosa B.A."/>
            <person name="Abubucker S."/>
            <person name="Hallsworth-Pepin K."/>
            <person name="Martin J."/>
            <person name="Tyagi R."/>
            <person name="Heizer E."/>
            <person name="Zhang X."/>
            <person name="Bhonagiri-Palsikar V."/>
            <person name="Minx P."/>
            <person name="Warren W.C."/>
            <person name="Wang Q."/>
            <person name="Zhan B."/>
            <person name="Hotez P.J."/>
            <person name="Sternberg P.W."/>
            <person name="Dougall A."/>
            <person name="Gaze S.T."/>
            <person name="Mulvenna J."/>
            <person name="Sotillo J."/>
            <person name="Ranganathan S."/>
            <person name="Rabelo E.M."/>
            <person name="Wilson R.K."/>
            <person name="Felgner P.L."/>
            <person name="Bethony J."/>
            <person name="Hawdon J.M."/>
            <person name="Gasser R.B."/>
            <person name="Loukas A."/>
            <person name="Mitreva M."/>
        </authorList>
    </citation>
    <scope>NUCLEOTIDE SEQUENCE [LARGE SCALE GENOMIC DNA]</scope>
</reference>
<dbReference type="OMA" id="KFVECDA"/>
<proteinExistence type="predicted"/>
<dbReference type="InterPro" id="IPR001810">
    <property type="entry name" value="F-box_dom"/>
</dbReference>
<evidence type="ECO:0000313" key="3">
    <source>
        <dbReference type="EMBL" id="ETN81603.1"/>
    </source>
</evidence>
<evidence type="ECO:0000259" key="2">
    <source>
        <dbReference type="PROSITE" id="PS50181"/>
    </source>
</evidence>
<dbReference type="InterPro" id="IPR032675">
    <property type="entry name" value="LRR_dom_sf"/>
</dbReference>
<dbReference type="PROSITE" id="PS50181">
    <property type="entry name" value="FBOX"/>
    <property type="match status" value="1"/>
</dbReference>
<keyword evidence="4" id="KW-1185">Reference proteome</keyword>
<dbReference type="KEGG" id="nai:NECAME_08401"/>
<name>W2TIF7_NECAM</name>
<keyword evidence="1" id="KW-0732">Signal</keyword>
<accession>W2TIF7</accession>
<dbReference type="Proteomes" id="UP000053676">
    <property type="component" value="Unassembled WGS sequence"/>
</dbReference>
<dbReference type="InterPro" id="IPR036047">
    <property type="entry name" value="F-box-like_dom_sf"/>
</dbReference>
<evidence type="ECO:0000256" key="1">
    <source>
        <dbReference type="SAM" id="SignalP"/>
    </source>
</evidence>
<evidence type="ECO:0000313" key="4">
    <source>
        <dbReference type="Proteomes" id="UP000053676"/>
    </source>
</evidence>
<dbReference type="SUPFAM" id="SSF52047">
    <property type="entry name" value="RNI-like"/>
    <property type="match status" value="1"/>
</dbReference>
<feature type="signal peptide" evidence="1">
    <location>
        <begin position="1"/>
        <end position="19"/>
    </location>
</feature>
<dbReference type="Gene3D" id="1.20.1280.50">
    <property type="match status" value="1"/>
</dbReference>
<dbReference type="Gene3D" id="3.80.10.10">
    <property type="entry name" value="Ribonuclease Inhibitor"/>
    <property type="match status" value="1"/>
</dbReference>
<dbReference type="OrthoDB" id="5818988at2759"/>
<organism evidence="3 4">
    <name type="scientific">Necator americanus</name>
    <name type="common">Human hookworm</name>
    <dbReference type="NCBI Taxonomy" id="51031"/>
    <lineage>
        <taxon>Eukaryota</taxon>
        <taxon>Metazoa</taxon>
        <taxon>Ecdysozoa</taxon>
        <taxon>Nematoda</taxon>
        <taxon>Chromadorea</taxon>
        <taxon>Rhabditida</taxon>
        <taxon>Rhabditina</taxon>
        <taxon>Rhabditomorpha</taxon>
        <taxon>Strongyloidea</taxon>
        <taxon>Ancylostomatidae</taxon>
        <taxon>Bunostominae</taxon>
        <taxon>Necator</taxon>
    </lineage>
</organism>